<evidence type="ECO:0000313" key="4">
    <source>
        <dbReference type="Proteomes" id="UP001378592"/>
    </source>
</evidence>
<dbReference type="SUPFAM" id="SSF47986">
    <property type="entry name" value="DEATH domain"/>
    <property type="match status" value="1"/>
</dbReference>
<protein>
    <recommendedName>
        <fullName evidence="2">Death domain-containing protein</fullName>
    </recommendedName>
</protein>
<sequence length="443" mass="51224">MNETGKAFTKAIQPNPKLEVLREEGLKDPRNDCDINQLLEKTKRIHAGWLFDGKFLPLLQKLLRLLDGNFDTLLTPGWGTFGHHLGLSSEILRVIECSKLGNEGYTYYVLQHYIQKDDSTIEKVVQALVDMKRKDAIHQTFHLFNSLADDILRDHQGNRQEHTSNNERSDEENRIDSGFSNDEEADEQIFNQREQTVESVIRPNFIPTPPLILQVLKEHVHRASRVSVSPRSPKVEHQCIQNSAPTNMPRNVQVVQINNTERTQQQKKVKPKYDCIVMLTFADDGINHATQIAQSLRAKREDGQIIGVLILNDHENDVSFDPELFISGTFPQVNYVIPIITEGYLKAIVDLRPPLQFESTYIDCKYTRFIYTLMKKYYVNNGCLNKKIRCVIPDDLTHLTKKTLMRDPVFETWVKSSSIGNLADRMLWRCKRKRNNRQQIIES</sequence>
<name>A0AAN9VK43_9ORTH</name>
<proteinExistence type="predicted"/>
<feature type="region of interest" description="Disordered" evidence="1">
    <location>
        <begin position="158"/>
        <end position="186"/>
    </location>
</feature>
<dbReference type="GO" id="GO:0007165">
    <property type="term" value="P:signal transduction"/>
    <property type="evidence" value="ECO:0007669"/>
    <property type="project" value="InterPro"/>
</dbReference>
<organism evidence="3 4">
    <name type="scientific">Gryllus longicercus</name>
    <dbReference type="NCBI Taxonomy" id="2509291"/>
    <lineage>
        <taxon>Eukaryota</taxon>
        <taxon>Metazoa</taxon>
        <taxon>Ecdysozoa</taxon>
        <taxon>Arthropoda</taxon>
        <taxon>Hexapoda</taxon>
        <taxon>Insecta</taxon>
        <taxon>Pterygota</taxon>
        <taxon>Neoptera</taxon>
        <taxon>Polyneoptera</taxon>
        <taxon>Orthoptera</taxon>
        <taxon>Ensifera</taxon>
        <taxon>Gryllidea</taxon>
        <taxon>Grylloidea</taxon>
        <taxon>Gryllidae</taxon>
        <taxon>Gryllinae</taxon>
        <taxon>Gryllus</taxon>
    </lineage>
</organism>
<dbReference type="AlphaFoldDB" id="A0AAN9VK43"/>
<dbReference type="Pfam" id="PF00531">
    <property type="entry name" value="Death"/>
    <property type="match status" value="1"/>
</dbReference>
<feature type="compositionally biased region" description="Basic and acidic residues" evidence="1">
    <location>
        <begin position="158"/>
        <end position="175"/>
    </location>
</feature>
<feature type="domain" description="Death" evidence="2">
    <location>
        <begin position="78"/>
        <end position="144"/>
    </location>
</feature>
<dbReference type="EMBL" id="JAZDUA010000146">
    <property type="protein sequence ID" value="KAK7866479.1"/>
    <property type="molecule type" value="Genomic_DNA"/>
</dbReference>
<evidence type="ECO:0000256" key="1">
    <source>
        <dbReference type="SAM" id="MobiDB-lite"/>
    </source>
</evidence>
<dbReference type="InterPro" id="IPR000488">
    <property type="entry name" value="Death_dom"/>
</dbReference>
<reference evidence="3 4" key="1">
    <citation type="submission" date="2024-03" db="EMBL/GenBank/DDBJ databases">
        <title>The genome assembly and annotation of the cricket Gryllus longicercus Weissman &amp; Gray.</title>
        <authorList>
            <person name="Szrajer S."/>
            <person name="Gray D."/>
            <person name="Ylla G."/>
        </authorList>
    </citation>
    <scope>NUCLEOTIDE SEQUENCE [LARGE SCALE GENOMIC DNA]</scope>
    <source>
        <strain evidence="3">DAG 2021-001</strain>
        <tissue evidence="3">Whole body minus gut</tissue>
    </source>
</reference>
<accession>A0AAN9VK43</accession>
<evidence type="ECO:0000259" key="2">
    <source>
        <dbReference type="PROSITE" id="PS50017"/>
    </source>
</evidence>
<gene>
    <name evidence="3" type="ORF">R5R35_014346</name>
</gene>
<evidence type="ECO:0000313" key="3">
    <source>
        <dbReference type="EMBL" id="KAK7866479.1"/>
    </source>
</evidence>
<comment type="caution">
    <text evidence="3">The sequence shown here is derived from an EMBL/GenBank/DDBJ whole genome shotgun (WGS) entry which is preliminary data.</text>
</comment>
<dbReference type="PROSITE" id="PS50017">
    <property type="entry name" value="DEATH_DOMAIN"/>
    <property type="match status" value="1"/>
</dbReference>
<dbReference type="Proteomes" id="UP001378592">
    <property type="component" value="Unassembled WGS sequence"/>
</dbReference>
<dbReference type="Gene3D" id="1.10.533.10">
    <property type="entry name" value="Death Domain, Fas"/>
    <property type="match status" value="1"/>
</dbReference>
<dbReference type="InterPro" id="IPR011029">
    <property type="entry name" value="DEATH-like_dom_sf"/>
</dbReference>
<keyword evidence="4" id="KW-1185">Reference proteome</keyword>